<proteinExistence type="predicted"/>
<dbReference type="Proteomes" id="UP000660729">
    <property type="component" value="Unassembled WGS sequence"/>
</dbReference>
<dbReference type="OrthoDB" id="3647298at2759"/>
<accession>A0A8H6VQG8</accession>
<sequence>MLMDSDFKDVVTDAFIARIEGKSSADQNIYFPNSDCRVLLYQKTAPNSKLRQLLVHVMRQGEGSSGFLREEDTPTFLLDYAKADGSINALAHAAECGYHEHEKGDENCYRTKYATGSSMKVVNRL</sequence>
<evidence type="ECO:0000313" key="1">
    <source>
        <dbReference type="EMBL" id="KAF7195170.1"/>
    </source>
</evidence>
<keyword evidence="2" id="KW-1185">Reference proteome</keyword>
<evidence type="ECO:0000313" key="2">
    <source>
        <dbReference type="Proteomes" id="UP000660729"/>
    </source>
</evidence>
<dbReference type="EMBL" id="JABCIY010000041">
    <property type="protein sequence ID" value="KAF7195170.1"/>
    <property type="molecule type" value="Genomic_DNA"/>
</dbReference>
<organism evidence="1 2">
    <name type="scientific">Pseudocercospora fuligena</name>
    <dbReference type="NCBI Taxonomy" id="685502"/>
    <lineage>
        <taxon>Eukaryota</taxon>
        <taxon>Fungi</taxon>
        <taxon>Dikarya</taxon>
        <taxon>Ascomycota</taxon>
        <taxon>Pezizomycotina</taxon>
        <taxon>Dothideomycetes</taxon>
        <taxon>Dothideomycetidae</taxon>
        <taxon>Mycosphaerellales</taxon>
        <taxon>Mycosphaerellaceae</taxon>
        <taxon>Pseudocercospora</taxon>
    </lineage>
</organism>
<protein>
    <submittedName>
        <fullName evidence="1">Uncharacterized protein</fullName>
    </submittedName>
</protein>
<comment type="caution">
    <text evidence="1">The sequence shown here is derived from an EMBL/GenBank/DDBJ whole genome shotgun (WGS) entry which is preliminary data.</text>
</comment>
<dbReference type="AlphaFoldDB" id="A0A8H6VQG8"/>
<gene>
    <name evidence="1" type="ORF">HII31_03376</name>
</gene>
<name>A0A8H6VQG8_9PEZI</name>
<reference evidence="1" key="1">
    <citation type="submission" date="2020-04" db="EMBL/GenBank/DDBJ databases">
        <title>Draft genome resource of the tomato pathogen Pseudocercospora fuligena.</title>
        <authorList>
            <person name="Zaccaron A."/>
        </authorList>
    </citation>
    <scope>NUCLEOTIDE SEQUENCE</scope>
    <source>
        <strain evidence="1">PF001</strain>
    </source>
</reference>